<organism evidence="2 3">
    <name type="scientific">Chitinophaga pinensis</name>
    <dbReference type="NCBI Taxonomy" id="79329"/>
    <lineage>
        <taxon>Bacteria</taxon>
        <taxon>Pseudomonadati</taxon>
        <taxon>Bacteroidota</taxon>
        <taxon>Chitinophagia</taxon>
        <taxon>Chitinophagales</taxon>
        <taxon>Chitinophagaceae</taxon>
        <taxon>Chitinophaga</taxon>
    </lineage>
</organism>
<gene>
    <name evidence="2" type="ORF">FEF09_13205</name>
</gene>
<reference evidence="2 3" key="1">
    <citation type="submission" date="2019-08" db="EMBL/GenBank/DDBJ databases">
        <title>Whole genome sequencing of chitin degrading bacteria Chitinophaga pinensis YS16.</title>
        <authorList>
            <person name="Singh R.P."/>
            <person name="Manchanda G."/>
            <person name="Maurya I.K."/>
            <person name="Joshi N.K."/>
            <person name="Srivastava A.K."/>
        </authorList>
    </citation>
    <scope>NUCLEOTIDE SEQUENCE [LARGE SCALE GENOMIC DNA]</scope>
    <source>
        <strain evidence="2 3">YS-16</strain>
    </source>
</reference>
<dbReference type="RefSeq" id="WP_146305552.1">
    <property type="nucleotide sequence ID" value="NZ_VOHS01000011.1"/>
</dbReference>
<dbReference type="InterPro" id="IPR014710">
    <property type="entry name" value="RmlC-like_jellyroll"/>
</dbReference>
<name>A0A5C6LTW4_9BACT</name>
<dbReference type="CDD" id="cd00038">
    <property type="entry name" value="CAP_ED"/>
    <property type="match status" value="1"/>
</dbReference>
<dbReference type="OrthoDB" id="758145at2"/>
<evidence type="ECO:0000313" key="3">
    <source>
        <dbReference type="Proteomes" id="UP000318815"/>
    </source>
</evidence>
<feature type="domain" description="Cyclic nucleotide-binding" evidence="1">
    <location>
        <begin position="19"/>
        <end position="114"/>
    </location>
</feature>
<dbReference type="Gene3D" id="2.60.120.10">
    <property type="entry name" value="Jelly Rolls"/>
    <property type="match status" value="1"/>
</dbReference>
<protein>
    <submittedName>
        <fullName evidence="2">Crp/Fnr family transcriptional regulator</fullName>
    </submittedName>
</protein>
<evidence type="ECO:0000259" key="1">
    <source>
        <dbReference type="PROSITE" id="PS50042"/>
    </source>
</evidence>
<dbReference type="AlphaFoldDB" id="A0A5C6LTW4"/>
<dbReference type="SUPFAM" id="SSF51206">
    <property type="entry name" value="cAMP-binding domain-like"/>
    <property type="match status" value="1"/>
</dbReference>
<dbReference type="InterPro" id="IPR000595">
    <property type="entry name" value="cNMP-bd_dom"/>
</dbReference>
<dbReference type="InterPro" id="IPR018490">
    <property type="entry name" value="cNMP-bd_dom_sf"/>
</dbReference>
<dbReference type="Proteomes" id="UP000318815">
    <property type="component" value="Unassembled WGS sequence"/>
</dbReference>
<keyword evidence="3" id="KW-1185">Reference proteome</keyword>
<proteinExistence type="predicted"/>
<dbReference type="PROSITE" id="PS50042">
    <property type="entry name" value="CNMP_BINDING_3"/>
    <property type="match status" value="1"/>
</dbReference>
<sequence>MDSQLFNYLQPGNAFTAAEQSDILQAFDSKTFKEGEVLFHSGNACRQLFFICQGVIRILVQGDNGNDVTHFFINENHFCTILKSFTTQTVAHESIVAACDLEVLVIDRAALLDLYKTYPLLKTLIDERIQQALLEKIVTRNAYLGLDSTARYQVFLEKQPDIARRVQLRDIASYLGITPQSLSRIRRNKAL</sequence>
<comment type="caution">
    <text evidence="2">The sequence shown here is derived from an EMBL/GenBank/DDBJ whole genome shotgun (WGS) entry which is preliminary data.</text>
</comment>
<dbReference type="SMART" id="SM00100">
    <property type="entry name" value="cNMP"/>
    <property type="match status" value="1"/>
</dbReference>
<evidence type="ECO:0000313" key="2">
    <source>
        <dbReference type="EMBL" id="TWV99949.1"/>
    </source>
</evidence>
<accession>A0A5C6LTW4</accession>
<dbReference type="Pfam" id="PF00027">
    <property type="entry name" value="cNMP_binding"/>
    <property type="match status" value="1"/>
</dbReference>
<dbReference type="EMBL" id="VOHS01000011">
    <property type="protein sequence ID" value="TWV99949.1"/>
    <property type="molecule type" value="Genomic_DNA"/>
</dbReference>